<evidence type="ECO:0000256" key="1">
    <source>
        <dbReference type="ARBA" id="ARBA00004651"/>
    </source>
</evidence>
<organism evidence="9 10">
    <name type="scientific">Edwardsiella ictaluri (strain 93-146)</name>
    <dbReference type="NCBI Taxonomy" id="634503"/>
    <lineage>
        <taxon>Bacteria</taxon>
        <taxon>Pseudomonadati</taxon>
        <taxon>Pseudomonadota</taxon>
        <taxon>Gammaproteobacteria</taxon>
        <taxon>Enterobacterales</taxon>
        <taxon>Hafniaceae</taxon>
        <taxon>Edwardsiella</taxon>
    </lineage>
</organism>
<dbReference type="Proteomes" id="UP000001485">
    <property type="component" value="Chromosome"/>
</dbReference>
<feature type="transmembrane region" description="Helical" evidence="8">
    <location>
        <begin position="69"/>
        <end position="90"/>
    </location>
</feature>
<reference evidence="10" key="1">
    <citation type="submission" date="2009-03" db="EMBL/GenBank/DDBJ databases">
        <title>Complete genome sequence of Edwardsiella ictaluri 93-146.</title>
        <authorList>
            <person name="Williams M.L."/>
            <person name="Gillaspy A.F."/>
            <person name="Dyer D.W."/>
            <person name="Thune R.L."/>
            <person name="Waldbieser G.C."/>
            <person name="Schuster S.C."/>
            <person name="Gipson J."/>
            <person name="Zaitshik J."/>
            <person name="Landry C."/>
            <person name="Lawrence M.L."/>
        </authorList>
    </citation>
    <scope>NUCLEOTIDE SEQUENCE [LARGE SCALE GENOMIC DNA]</scope>
    <source>
        <strain evidence="10">93-146</strain>
    </source>
</reference>
<accession>C5BE81</accession>
<evidence type="ECO:0000256" key="5">
    <source>
        <dbReference type="ARBA" id="ARBA00022692"/>
    </source>
</evidence>
<keyword evidence="6 8" id="KW-1133">Transmembrane helix</keyword>
<keyword evidence="3" id="KW-0813">Transport</keyword>
<keyword evidence="4" id="KW-1003">Cell membrane</keyword>
<proteinExistence type="inferred from homology"/>
<dbReference type="GO" id="GO:0005886">
    <property type="term" value="C:plasma membrane"/>
    <property type="evidence" value="ECO:0007669"/>
    <property type="project" value="UniProtKB-SubCell"/>
</dbReference>
<evidence type="ECO:0000313" key="9">
    <source>
        <dbReference type="EMBL" id="ACR69322.2"/>
    </source>
</evidence>
<dbReference type="InterPro" id="IPR018385">
    <property type="entry name" value="C4_dicarb_anaerob_car-like"/>
</dbReference>
<evidence type="ECO:0000256" key="8">
    <source>
        <dbReference type="SAM" id="Phobius"/>
    </source>
</evidence>
<sequence>MLELILAGLVTTLVVYLLAKGYKPQPVLLLGGVLLLTLTAVFDLGIILPAEKTTHLKYFDIFKIFSDILSLRLAGLGLTLMAIAGFARYMEHVGASKALFSTFEKPLKSVRSPYMLLVISFLVTQILVIFIPSHAGLGMLLMVTMYPILIRAGVSPLSALAVIGCCQFIDHGRALVTSSWQLKRLIWIQRHTL</sequence>
<evidence type="ECO:0000256" key="4">
    <source>
        <dbReference type="ARBA" id="ARBA00022475"/>
    </source>
</evidence>
<dbReference type="KEGG" id="eic:NT01EI_2146"/>
<comment type="subcellular location">
    <subcellularLocation>
        <location evidence="1">Cell membrane</location>
        <topology evidence="1">Multi-pass membrane protein</topology>
    </subcellularLocation>
</comment>
<evidence type="ECO:0000256" key="7">
    <source>
        <dbReference type="ARBA" id="ARBA00023136"/>
    </source>
</evidence>
<evidence type="ECO:0000256" key="2">
    <source>
        <dbReference type="ARBA" id="ARBA00005275"/>
    </source>
</evidence>
<dbReference type="HOGENOM" id="CLU_121354_0_0_6"/>
<name>C5BE81_EDWI9</name>
<protein>
    <recommendedName>
        <fullName evidence="11">Anaerobic C4-dicarboxylate transporter DcuC</fullName>
    </recommendedName>
</protein>
<dbReference type="InterPro" id="IPR004669">
    <property type="entry name" value="C4_dicarb_anaerob_car"/>
</dbReference>
<keyword evidence="5 8" id="KW-0812">Transmembrane</keyword>
<evidence type="ECO:0008006" key="11">
    <source>
        <dbReference type="Google" id="ProtNLM"/>
    </source>
</evidence>
<evidence type="ECO:0000313" key="10">
    <source>
        <dbReference type="Proteomes" id="UP000001485"/>
    </source>
</evidence>
<keyword evidence="7 8" id="KW-0472">Membrane</keyword>
<dbReference type="GO" id="GO:0015556">
    <property type="term" value="F:C4-dicarboxylate transmembrane transporter activity"/>
    <property type="evidence" value="ECO:0007669"/>
    <property type="project" value="InterPro"/>
</dbReference>
<comment type="similarity">
    <text evidence="2">Belongs to the DcuC/DcuD transporter (TC 2.A.61) family.</text>
</comment>
<dbReference type="PANTHER" id="PTHR42002:SF2">
    <property type="entry name" value="ANAEROBIC C4-DICARBOXYLATE TRANSPORTER DCUC-RELATED"/>
    <property type="match status" value="1"/>
</dbReference>
<evidence type="ECO:0000256" key="6">
    <source>
        <dbReference type="ARBA" id="ARBA00022989"/>
    </source>
</evidence>
<dbReference type="Pfam" id="PF03606">
    <property type="entry name" value="DcuC"/>
    <property type="match status" value="1"/>
</dbReference>
<dbReference type="EMBL" id="CP001600">
    <property type="protein sequence ID" value="ACR69322.2"/>
    <property type="molecule type" value="Genomic_DNA"/>
</dbReference>
<feature type="transmembrane region" description="Helical" evidence="8">
    <location>
        <begin position="114"/>
        <end position="141"/>
    </location>
</feature>
<evidence type="ECO:0000256" key="3">
    <source>
        <dbReference type="ARBA" id="ARBA00022448"/>
    </source>
</evidence>
<reference evidence="9 10" key="2">
    <citation type="journal article" date="2012" name="J. Bacteriol.">
        <title>Genome Sequence of Edwardsiella ictaluri 93-146, a Strain Associated with a Natural Channel Catfish Outbreak of Enteric Septicemia of Catfish.</title>
        <authorList>
            <person name="Williams M.L."/>
            <person name="Gillaspy A.F."/>
            <person name="Dyer D.W."/>
            <person name="Thune R.L."/>
            <person name="Waldbieser G.C."/>
            <person name="Schuster S.C."/>
            <person name="Gipson J."/>
            <person name="Zaitshik J."/>
            <person name="Landry C."/>
            <person name="Banes M.M."/>
            <person name="Lawrence M.L."/>
        </authorList>
    </citation>
    <scope>NUCLEOTIDE SEQUENCE [LARGE SCALE GENOMIC DNA]</scope>
    <source>
        <strain evidence="9 10">93-146</strain>
    </source>
</reference>
<dbReference type="AlphaFoldDB" id="C5BE81"/>
<dbReference type="NCBIfam" id="NF037994">
    <property type="entry name" value="DcuC_1"/>
    <property type="match status" value="1"/>
</dbReference>
<feature type="transmembrane region" description="Helical" evidence="8">
    <location>
        <begin position="29"/>
        <end position="48"/>
    </location>
</feature>
<gene>
    <name evidence="9" type="ordered locus">NT01EI_2146</name>
</gene>
<dbReference type="PANTHER" id="PTHR42002">
    <property type="entry name" value="ANAEROBIC C4-DICARBOXYLATE TRANSPORTER DCUC-RELATED"/>
    <property type="match status" value="1"/>
</dbReference>